<reference evidence="1" key="1">
    <citation type="submission" date="2018-01" db="EMBL/GenBank/DDBJ databases">
        <title>An insight into the sialome of Amazonian anophelines.</title>
        <authorList>
            <person name="Ribeiro J.M."/>
            <person name="Scarpassa V."/>
            <person name="Calvo E."/>
        </authorList>
    </citation>
    <scope>NUCLEOTIDE SEQUENCE</scope>
</reference>
<protein>
    <submittedName>
        <fullName evidence="1">Putative secreted protein</fullName>
    </submittedName>
</protein>
<accession>A0A2M4D2K7</accession>
<sequence>MIDYLYLRLIWIDVTLATDTRISDSYGCHLGQMYRSITDNDNPHKHHRSIGKGLRWWLHERTILQQFGVLHKHVLTWNSDLIEP</sequence>
<organism evidence="1">
    <name type="scientific">Anopheles darlingi</name>
    <name type="common">Mosquito</name>
    <dbReference type="NCBI Taxonomy" id="43151"/>
    <lineage>
        <taxon>Eukaryota</taxon>
        <taxon>Metazoa</taxon>
        <taxon>Ecdysozoa</taxon>
        <taxon>Arthropoda</taxon>
        <taxon>Hexapoda</taxon>
        <taxon>Insecta</taxon>
        <taxon>Pterygota</taxon>
        <taxon>Neoptera</taxon>
        <taxon>Endopterygota</taxon>
        <taxon>Diptera</taxon>
        <taxon>Nematocera</taxon>
        <taxon>Culicoidea</taxon>
        <taxon>Culicidae</taxon>
        <taxon>Anophelinae</taxon>
        <taxon>Anopheles</taxon>
    </lineage>
</organism>
<dbReference type="AlphaFoldDB" id="A0A2M4D2K7"/>
<dbReference type="EMBL" id="GGFL01007599">
    <property type="protein sequence ID" value="MBW71777.1"/>
    <property type="molecule type" value="Transcribed_RNA"/>
</dbReference>
<name>A0A2M4D2K7_ANODA</name>
<evidence type="ECO:0000313" key="1">
    <source>
        <dbReference type="EMBL" id="MBW71777.1"/>
    </source>
</evidence>
<proteinExistence type="predicted"/>